<organism evidence="3 4">
    <name type="scientific">Puccinia graminis f. sp. tritici</name>
    <dbReference type="NCBI Taxonomy" id="56615"/>
    <lineage>
        <taxon>Eukaryota</taxon>
        <taxon>Fungi</taxon>
        <taxon>Dikarya</taxon>
        <taxon>Basidiomycota</taxon>
        <taxon>Pucciniomycotina</taxon>
        <taxon>Pucciniomycetes</taxon>
        <taxon>Pucciniales</taxon>
        <taxon>Pucciniaceae</taxon>
        <taxon>Puccinia</taxon>
    </lineage>
</organism>
<sequence>MVRSRKGSTVQRSNPLGPTNLQTGIRTDDDDDEEGYIQTQQRHQAETNQTASLEEPLLKSDNHQASRQKKNDLEPFPTSTFLISSLIALGLFLLFFCLAPSISPLFPRATTPHLSATTTTTGTATDQSNPPTSSKKPTSKFVKPSAPPGSITDNTDNWANQGGGWKDSDPDAEDKIAEIGAPLFNGTHRFKKTVIIVSLDGFRAEYLERGLTPRLTTIREKLGISADYLEPQFPTLTFPNHWSMLTGLYPESHGIVANDFRDSKLGKSFSNIDPHRSWDPVWWGGEPIWATATKHGIRTAISMWPGPPYTIDKTRPTYWRAFEDRYKWWKKIRQLENWLDLPVKDRPELIALYVPDVDQMGHQYGPTAEKFNQSLQSVDRFVGALYDSLQARNLSEIIDVVMVGDHGMMATSDQRIVYLDQVLGHTYFNQIQFQDGWPAAGLRFLPEVDTRPILERLIEQSKILPGFEVYTHQTMPQRWHYTANDRIAPIYVFPKPGWVISNTHEHQVVMNGTYDVKGVHGYDNEEESMRSIFIGYGPFANTIKNNQLRSIRQSTTHPLVVGRLPKFSNLEIFSLISKLLDLDRFIDFNQRNCSIGFWNQYF</sequence>
<proteinExistence type="predicted"/>
<dbReference type="OrthoDB" id="415411at2759"/>
<feature type="region of interest" description="Disordered" evidence="1">
    <location>
        <begin position="1"/>
        <end position="51"/>
    </location>
</feature>
<dbReference type="GO" id="GO:0047429">
    <property type="term" value="F:nucleoside triphosphate diphosphatase activity"/>
    <property type="evidence" value="ECO:0007669"/>
    <property type="project" value="TreeGrafter"/>
</dbReference>
<keyword evidence="2" id="KW-0472">Membrane</keyword>
<dbReference type="EMBL" id="VSWC01000053">
    <property type="protein sequence ID" value="KAA1102003.1"/>
    <property type="molecule type" value="Genomic_DNA"/>
</dbReference>
<keyword evidence="2" id="KW-1133">Transmembrane helix</keyword>
<keyword evidence="2" id="KW-0812">Transmembrane</keyword>
<evidence type="ECO:0000256" key="2">
    <source>
        <dbReference type="SAM" id="Phobius"/>
    </source>
</evidence>
<protein>
    <submittedName>
        <fullName evidence="3">Uncharacterized protein</fullName>
    </submittedName>
</protein>
<dbReference type="FunFam" id="3.30.1360.180:FF:000003">
    <property type="entry name" value="Type I phosphodiesterase/nucleotide pyrophosphatase family protein"/>
    <property type="match status" value="1"/>
</dbReference>
<keyword evidence="4" id="KW-1185">Reference proteome</keyword>
<dbReference type="Proteomes" id="UP000324748">
    <property type="component" value="Unassembled WGS sequence"/>
</dbReference>
<dbReference type="Gene3D" id="3.40.720.10">
    <property type="entry name" value="Alkaline Phosphatase, subunit A"/>
    <property type="match status" value="1"/>
</dbReference>
<reference evidence="3 4" key="1">
    <citation type="submission" date="2019-05" db="EMBL/GenBank/DDBJ databases">
        <title>Emergence of the Ug99 lineage of the wheat stem rust pathogen through somatic hybridization.</title>
        <authorList>
            <person name="Li F."/>
            <person name="Upadhyaya N.M."/>
            <person name="Sperschneider J."/>
            <person name="Matny O."/>
            <person name="Nguyen-Phuc H."/>
            <person name="Mago R."/>
            <person name="Raley C."/>
            <person name="Miller M.E."/>
            <person name="Silverstein K.A.T."/>
            <person name="Henningsen E."/>
            <person name="Hirsch C.D."/>
            <person name="Visser B."/>
            <person name="Pretorius Z.A."/>
            <person name="Steffenson B.J."/>
            <person name="Schwessinger B."/>
            <person name="Dodds P.N."/>
            <person name="Figueroa M."/>
        </authorList>
    </citation>
    <scope>NUCLEOTIDE SEQUENCE [LARGE SCALE GENOMIC DNA]</scope>
    <source>
        <strain evidence="3">21-0</strain>
    </source>
</reference>
<name>A0A5B0PMA0_PUCGR</name>
<feature type="transmembrane region" description="Helical" evidence="2">
    <location>
        <begin position="76"/>
        <end position="96"/>
    </location>
</feature>
<dbReference type="Gene3D" id="3.30.1360.180">
    <property type="match status" value="1"/>
</dbReference>
<dbReference type="AlphaFoldDB" id="A0A5B0PMA0"/>
<feature type="compositionally biased region" description="Polar residues" evidence="1">
    <location>
        <begin position="7"/>
        <end position="25"/>
    </location>
</feature>
<feature type="compositionally biased region" description="Polar residues" evidence="1">
    <location>
        <begin position="151"/>
        <end position="160"/>
    </location>
</feature>
<dbReference type="PANTHER" id="PTHR10151">
    <property type="entry name" value="ECTONUCLEOTIDE PYROPHOSPHATASE/PHOSPHODIESTERASE"/>
    <property type="match status" value="1"/>
</dbReference>
<dbReference type="SUPFAM" id="SSF53649">
    <property type="entry name" value="Alkaline phosphatase-like"/>
    <property type="match status" value="1"/>
</dbReference>
<dbReference type="Pfam" id="PF01663">
    <property type="entry name" value="Phosphodiest"/>
    <property type="match status" value="1"/>
</dbReference>
<dbReference type="CDD" id="cd16018">
    <property type="entry name" value="Enpp"/>
    <property type="match status" value="1"/>
</dbReference>
<evidence type="ECO:0000256" key="1">
    <source>
        <dbReference type="SAM" id="MobiDB-lite"/>
    </source>
</evidence>
<dbReference type="InterPro" id="IPR017850">
    <property type="entry name" value="Alkaline_phosphatase_core_sf"/>
</dbReference>
<dbReference type="GO" id="GO:0017111">
    <property type="term" value="F:ribonucleoside triphosphate phosphatase activity"/>
    <property type="evidence" value="ECO:0007669"/>
    <property type="project" value="TreeGrafter"/>
</dbReference>
<evidence type="ECO:0000313" key="3">
    <source>
        <dbReference type="EMBL" id="KAA1102003.1"/>
    </source>
</evidence>
<evidence type="ECO:0000313" key="4">
    <source>
        <dbReference type="Proteomes" id="UP000324748"/>
    </source>
</evidence>
<feature type="compositionally biased region" description="Polar residues" evidence="1">
    <location>
        <begin position="37"/>
        <end position="51"/>
    </location>
</feature>
<dbReference type="PANTHER" id="PTHR10151:SF120">
    <property type="entry name" value="BIS(5'-ADENOSYL)-TRIPHOSPHATASE"/>
    <property type="match status" value="1"/>
</dbReference>
<feature type="region of interest" description="Disordered" evidence="1">
    <location>
        <begin position="116"/>
        <end position="172"/>
    </location>
</feature>
<dbReference type="GO" id="GO:0009141">
    <property type="term" value="P:nucleoside triphosphate metabolic process"/>
    <property type="evidence" value="ECO:0007669"/>
    <property type="project" value="TreeGrafter"/>
</dbReference>
<accession>A0A5B0PMA0</accession>
<gene>
    <name evidence="3" type="ORF">PGT21_034873</name>
</gene>
<comment type="caution">
    <text evidence="3">The sequence shown here is derived from an EMBL/GenBank/DDBJ whole genome shotgun (WGS) entry which is preliminary data.</text>
</comment>
<dbReference type="InterPro" id="IPR002591">
    <property type="entry name" value="Phosphodiest/P_Trfase"/>
</dbReference>
<feature type="compositionally biased region" description="Low complexity" evidence="1">
    <location>
        <begin position="116"/>
        <end position="144"/>
    </location>
</feature>